<evidence type="ECO:0000313" key="1">
    <source>
        <dbReference type="EMBL" id="MQY19103.1"/>
    </source>
</evidence>
<gene>
    <name evidence="1" type="ORF">NRB20_21870</name>
</gene>
<dbReference type="Proteomes" id="UP000438448">
    <property type="component" value="Unassembled WGS sequence"/>
</dbReference>
<evidence type="ECO:0000313" key="2">
    <source>
        <dbReference type="Proteomes" id="UP000438448"/>
    </source>
</evidence>
<reference evidence="1 2" key="1">
    <citation type="submission" date="2019-10" db="EMBL/GenBank/DDBJ databases">
        <title>Nocardia macrotermitis sp. nov. and Nocardia aurantia sp. nov., isolated from the gut of fungus growing-termite Macrotermes natalensis.</title>
        <authorList>
            <person name="Benndorf R."/>
            <person name="Schwitalla J."/>
            <person name="Martin K."/>
            <person name="De Beer W."/>
            <person name="Kaster A.-K."/>
            <person name="Vollmers J."/>
            <person name="Poulsen M."/>
            <person name="Beemelmanns C."/>
        </authorList>
    </citation>
    <scope>NUCLEOTIDE SEQUENCE [LARGE SCALE GENOMIC DNA]</scope>
    <source>
        <strain evidence="1 2">RB20</strain>
    </source>
</reference>
<proteinExistence type="predicted"/>
<organism evidence="1 2">
    <name type="scientific">Nocardia macrotermitis</name>
    <dbReference type="NCBI Taxonomy" id="2585198"/>
    <lineage>
        <taxon>Bacteria</taxon>
        <taxon>Bacillati</taxon>
        <taxon>Actinomycetota</taxon>
        <taxon>Actinomycetes</taxon>
        <taxon>Mycobacteriales</taxon>
        <taxon>Nocardiaceae</taxon>
        <taxon>Nocardia</taxon>
    </lineage>
</organism>
<sequence>MLVAVLLLDELLEPLDELSEEELLDAEDDDEDSALAGSLAVVEPLRLSVR</sequence>
<protein>
    <submittedName>
        <fullName evidence="1">Uncharacterized protein</fullName>
    </submittedName>
</protein>
<name>A0A7K0D049_9NOCA</name>
<comment type="caution">
    <text evidence="1">The sequence shown here is derived from an EMBL/GenBank/DDBJ whole genome shotgun (WGS) entry which is preliminary data.</text>
</comment>
<accession>A0A7K0D049</accession>
<dbReference type="AlphaFoldDB" id="A0A7K0D049"/>
<keyword evidence="2" id="KW-1185">Reference proteome</keyword>
<dbReference type="EMBL" id="WEGK01000004">
    <property type="protein sequence ID" value="MQY19103.1"/>
    <property type="molecule type" value="Genomic_DNA"/>
</dbReference>